<evidence type="ECO:0000313" key="3">
    <source>
        <dbReference type="Proteomes" id="UP001189429"/>
    </source>
</evidence>
<evidence type="ECO:0000313" key="2">
    <source>
        <dbReference type="EMBL" id="CAK0838251.1"/>
    </source>
</evidence>
<accession>A0ABN9T077</accession>
<feature type="transmembrane region" description="Helical" evidence="1">
    <location>
        <begin position="29"/>
        <end position="47"/>
    </location>
</feature>
<gene>
    <name evidence="2" type="ORF">PCOR1329_LOCUS34228</name>
</gene>
<keyword evidence="1" id="KW-0812">Transmembrane</keyword>
<proteinExistence type="predicted"/>
<protein>
    <submittedName>
        <fullName evidence="2">Uncharacterized protein</fullName>
    </submittedName>
</protein>
<dbReference type="Proteomes" id="UP001189429">
    <property type="component" value="Unassembled WGS sequence"/>
</dbReference>
<name>A0ABN9T077_9DINO</name>
<evidence type="ECO:0000256" key="1">
    <source>
        <dbReference type="SAM" id="Phobius"/>
    </source>
</evidence>
<reference evidence="2" key="1">
    <citation type="submission" date="2023-10" db="EMBL/GenBank/DDBJ databases">
        <authorList>
            <person name="Chen Y."/>
            <person name="Shah S."/>
            <person name="Dougan E. K."/>
            <person name="Thang M."/>
            <person name="Chan C."/>
        </authorList>
    </citation>
    <scope>NUCLEOTIDE SEQUENCE [LARGE SCALE GENOMIC DNA]</scope>
</reference>
<sequence length="356" mass="39609">MANVRGSFCLLDVFPCVRARAYEVGVLRILSFVCFTLPAVIIAALFVRSGKRKCGSRCRHLWVARRGGIDGKVLQQRYPASVQHVNHVSVDPLRMKLKYLDLFLRWDCGSDLLQMGLFPNAKEVTESMACVTAIDKILALRFSDAATLCIVVGDGSLPRTAALIAMKTKWRRVLSIDPDLAGLPVASCQGVPRVAAKNKVWANNHSQRLEHHAAFDARRAKMHSRLVRIGEIRRLELVPRLVQDVVVDLEDGSESQVVLVLPHAHVVPEVALSRLRLGGQLLSQGNLPTVSVIQLPCCTFVRCNRIWGQAPDAEYTDECICSDDRMTPRTVRVWKNVTPAGIACKWRDRGAFNNSE</sequence>
<keyword evidence="1" id="KW-1133">Transmembrane helix</keyword>
<comment type="caution">
    <text evidence="2">The sequence shown here is derived from an EMBL/GenBank/DDBJ whole genome shotgun (WGS) entry which is preliminary data.</text>
</comment>
<keyword evidence="1" id="KW-0472">Membrane</keyword>
<dbReference type="EMBL" id="CAUYUJ010014208">
    <property type="protein sequence ID" value="CAK0838251.1"/>
    <property type="molecule type" value="Genomic_DNA"/>
</dbReference>
<keyword evidence="3" id="KW-1185">Reference proteome</keyword>
<organism evidence="2 3">
    <name type="scientific">Prorocentrum cordatum</name>
    <dbReference type="NCBI Taxonomy" id="2364126"/>
    <lineage>
        <taxon>Eukaryota</taxon>
        <taxon>Sar</taxon>
        <taxon>Alveolata</taxon>
        <taxon>Dinophyceae</taxon>
        <taxon>Prorocentrales</taxon>
        <taxon>Prorocentraceae</taxon>
        <taxon>Prorocentrum</taxon>
    </lineage>
</organism>